<evidence type="ECO:0000256" key="4">
    <source>
        <dbReference type="SAM" id="MobiDB-lite"/>
    </source>
</evidence>
<dbReference type="Pfam" id="PF12937">
    <property type="entry name" value="F-box-like"/>
    <property type="match status" value="1"/>
</dbReference>
<dbReference type="Proteomes" id="UP001205105">
    <property type="component" value="Unassembled WGS sequence"/>
</dbReference>
<organism evidence="6 7">
    <name type="scientific">Chlorella ohadii</name>
    <dbReference type="NCBI Taxonomy" id="2649997"/>
    <lineage>
        <taxon>Eukaryota</taxon>
        <taxon>Viridiplantae</taxon>
        <taxon>Chlorophyta</taxon>
        <taxon>core chlorophytes</taxon>
        <taxon>Trebouxiophyceae</taxon>
        <taxon>Chlorellales</taxon>
        <taxon>Chlorellaceae</taxon>
        <taxon>Chlorella clade</taxon>
        <taxon>Chlorella</taxon>
    </lineage>
</organism>
<dbReference type="PROSITE" id="PS50181">
    <property type="entry name" value="FBOX"/>
    <property type="match status" value="1"/>
</dbReference>
<keyword evidence="3" id="KW-0677">Repeat</keyword>
<dbReference type="PANTHER" id="PTHR48057">
    <property type="entry name" value="LEUCINE-RICH REPEAT SERINE/THREONINE-PROTEIN KINASE 1"/>
    <property type="match status" value="1"/>
</dbReference>
<dbReference type="Gene3D" id="1.20.1280.50">
    <property type="match status" value="1"/>
</dbReference>
<evidence type="ECO:0000256" key="2">
    <source>
        <dbReference type="ARBA" id="ARBA00022614"/>
    </source>
</evidence>
<dbReference type="InterPro" id="IPR032675">
    <property type="entry name" value="LRR_dom_sf"/>
</dbReference>
<feature type="region of interest" description="Disordered" evidence="4">
    <location>
        <begin position="1"/>
        <end position="22"/>
    </location>
</feature>
<dbReference type="InterPro" id="IPR036047">
    <property type="entry name" value="F-box-like_dom_sf"/>
</dbReference>
<keyword evidence="2" id="KW-0433">Leucine-rich repeat</keyword>
<comment type="subcellular location">
    <subcellularLocation>
        <location evidence="1">Cytoplasm</location>
        <location evidence="1">Cytoskeleton</location>
        <location evidence="1">Cilium axoneme</location>
    </subcellularLocation>
</comment>
<evidence type="ECO:0000259" key="5">
    <source>
        <dbReference type="PROSITE" id="PS50181"/>
    </source>
</evidence>
<accession>A0AAD5GYY5</accession>
<proteinExistence type="predicted"/>
<dbReference type="PROSITE" id="PS51450">
    <property type="entry name" value="LRR"/>
    <property type="match status" value="1"/>
</dbReference>
<evidence type="ECO:0000256" key="1">
    <source>
        <dbReference type="ARBA" id="ARBA00004430"/>
    </source>
</evidence>
<dbReference type="EMBL" id="JADXDR010000145">
    <property type="protein sequence ID" value="KAI7837709.1"/>
    <property type="molecule type" value="Genomic_DNA"/>
</dbReference>
<evidence type="ECO:0000313" key="6">
    <source>
        <dbReference type="EMBL" id="KAI7837709.1"/>
    </source>
</evidence>
<reference evidence="6" key="1">
    <citation type="submission" date="2020-11" db="EMBL/GenBank/DDBJ databases">
        <title>Chlorella ohadii genome sequencing and assembly.</title>
        <authorList>
            <person name="Murik O."/>
            <person name="Treves H."/>
            <person name="Kedem I."/>
            <person name="Shotland Y."/>
            <person name="Kaplan A."/>
        </authorList>
    </citation>
    <scope>NUCLEOTIDE SEQUENCE</scope>
    <source>
        <strain evidence="6">1</strain>
    </source>
</reference>
<comment type="caution">
    <text evidence="6">The sequence shown here is derived from an EMBL/GenBank/DDBJ whole genome shotgun (WGS) entry which is preliminary data.</text>
</comment>
<evidence type="ECO:0000256" key="3">
    <source>
        <dbReference type="ARBA" id="ARBA00022737"/>
    </source>
</evidence>
<gene>
    <name evidence="6" type="ORF">COHA_008501</name>
</gene>
<dbReference type="InterPro" id="IPR001810">
    <property type="entry name" value="F-box_dom"/>
</dbReference>
<sequence length="435" mass="46521">MAAPPEPSSQRQRTGASGGGGGGASIGDLPDALLSHIFEQIEYEDWASIALVCPRWHRVLHATPSLWKDYYLIAPGRLEGRWSAEDQEEWLHATLRQLRRVSPYVESLIVEDTANVDVMPDVLHSLAASSLTWISLSSYAVPLTAAALRALASLTLLQYAAMSGAMPPNLSWALAQLTGLRALDLDSNQLPADLPAPLARLPHLTSLMLQTEGPLPDMQPLSALGQLQQLKLHEDRTGTGLVALPAAHFPRLMHTAFESPCLKVGGFQFAVAVGQAAMEFTFRNGMGGGVRLSALPLTASGAMALLARTLVPAGKTVHIVNCDFSGGLPYMLRQLRNITRLTLHSTQLASLPALACMPGLEWLDLSGNQFAWLPSLGSAPKLGSLNLQSNPNMAMDAAAVDRLAAEAPNLWHLDVGGAILAGVRLAHKLPRLKVT</sequence>
<protein>
    <recommendedName>
        <fullName evidence="5">F-box domain-containing protein</fullName>
    </recommendedName>
</protein>
<dbReference type="AlphaFoldDB" id="A0AAD5GYY5"/>
<dbReference type="Gene3D" id="3.80.10.10">
    <property type="entry name" value="Ribonuclease Inhibitor"/>
    <property type="match status" value="2"/>
</dbReference>
<name>A0AAD5GYY5_9CHLO</name>
<dbReference type="SMART" id="SM00256">
    <property type="entry name" value="FBOX"/>
    <property type="match status" value="1"/>
</dbReference>
<dbReference type="InterPro" id="IPR052595">
    <property type="entry name" value="LRRC69/RLP"/>
</dbReference>
<dbReference type="InterPro" id="IPR003591">
    <property type="entry name" value="Leu-rich_rpt_typical-subtyp"/>
</dbReference>
<dbReference type="SUPFAM" id="SSF52058">
    <property type="entry name" value="L domain-like"/>
    <property type="match status" value="1"/>
</dbReference>
<dbReference type="GO" id="GO:0005930">
    <property type="term" value="C:axoneme"/>
    <property type="evidence" value="ECO:0007669"/>
    <property type="project" value="UniProtKB-SubCell"/>
</dbReference>
<evidence type="ECO:0000313" key="7">
    <source>
        <dbReference type="Proteomes" id="UP001205105"/>
    </source>
</evidence>
<dbReference type="SMART" id="SM00369">
    <property type="entry name" value="LRR_TYP"/>
    <property type="match status" value="3"/>
</dbReference>
<dbReference type="SUPFAM" id="SSF81383">
    <property type="entry name" value="F-box domain"/>
    <property type="match status" value="1"/>
</dbReference>
<dbReference type="InterPro" id="IPR001611">
    <property type="entry name" value="Leu-rich_rpt"/>
</dbReference>
<feature type="domain" description="F-box" evidence="5">
    <location>
        <begin position="23"/>
        <end position="70"/>
    </location>
</feature>
<keyword evidence="7" id="KW-1185">Reference proteome</keyword>